<sequence>MKNILYTSVLALLLSCSSSSSDVSVDSVYVHTRNQLKIVNGVILIELPNGVSFNWDNDCSRIVEDSLYRSLVTTFSTKQHSTIRLILDSTITSARVCAFDKNLLVGDLAFLLIDKIKGIPYALVLNVQFDVFQADCYYPVGLFSYINKYRSEVYKKVELYFNQDLSYKPISY</sequence>
<evidence type="ECO:0000256" key="1">
    <source>
        <dbReference type="SAM" id="SignalP"/>
    </source>
</evidence>
<reference evidence="2" key="1">
    <citation type="submission" date="2023-05" db="EMBL/GenBank/DDBJ databases">
        <authorList>
            <person name="Zhang X."/>
        </authorList>
    </citation>
    <scope>NUCLEOTIDE SEQUENCE</scope>
    <source>
        <strain evidence="2">BD1B2-1</strain>
    </source>
</reference>
<organism evidence="2 3">
    <name type="scientific">Xanthocytophaga agilis</name>
    <dbReference type="NCBI Taxonomy" id="3048010"/>
    <lineage>
        <taxon>Bacteria</taxon>
        <taxon>Pseudomonadati</taxon>
        <taxon>Bacteroidota</taxon>
        <taxon>Cytophagia</taxon>
        <taxon>Cytophagales</taxon>
        <taxon>Rhodocytophagaceae</taxon>
        <taxon>Xanthocytophaga</taxon>
    </lineage>
</organism>
<proteinExistence type="predicted"/>
<dbReference type="RefSeq" id="WP_314510727.1">
    <property type="nucleotide sequence ID" value="NZ_JASJOU010000003.1"/>
</dbReference>
<dbReference type="AlphaFoldDB" id="A0AAE3R4G9"/>
<accession>A0AAE3R4G9</accession>
<keyword evidence="3" id="KW-1185">Reference proteome</keyword>
<feature type="chain" id="PRO_5042238811" description="Lipoprotein" evidence="1">
    <location>
        <begin position="22"/>
        <end position="172"/>
    </location>
</feature>
<dbReference type="EMBL" id="JASJOU010000003">
    <property type="protein sequence ID" value="MDJ1501235.1"/>
    <property type="molecule type" value="Genomic_DNA"/>
</dbReference>
<evidence type="ECO:0000313" key="3">
    <source>
        <dbReference type="Proteomes" id="UP001232063"/>
    </source>
</evidence>
<comment type="caution">
    <text evidence="2">The sequence shown here is derived from an EMBL/GenBank/DDBJ whole genome shotgun (WGS) entry which is preliminary data.</text>
</comment>
<evidence type="ECO:0008006" key="4">
    <source>
        <dbReference type="Google" id="ProtNLM"/>
    </source>
</evidence>
<feature type="signal peptide" evidence="1">
    <location>
        <begin position="1"/>
        <end position="21"/>
    </location>
</feature>
<dbReference type="Proteomes" id="UP001232063">
    <property type="component" value="Unassembled WGS sequence"/>
</dbReference>
<keyword evidence="1" id="KW-0732">Signal</keyword>
<gene>
    <name evidence="2" type="ORF">QNI22_11275</name>
</gene>
<protein>
    <recommendedName>
        <fullName evidence="4">Lipoprotein</fullName>
    </recommendedName>
</protein>
<name>A0AAE3R4G9_9BACT</name>
<dbReference type="PROSITE" id="PS51257">
    <property type="entry name" value="PROKAR_LIPOPROTEIN"/>
    <property type="match status" value="1"/>
</dbReference>
<evidence type="ECO:0000313" key="2">
    <source>
        <dbReference type="EMBL" id="MDJ1501235.1"/>
    </source>
</evidence>